<keyword evidence="1" id="KW-0175">Coiled coil</keyword>
<feature type="coiled-coil region" evidence="1">
    <location>
        <begin position="7"/>
        <end position="63"/>
    </location>
</feature>
<organism evidence="3 4">
    <name type="scientific">Thioalkalivibrio denitrificans</name>
    <dbReference type="NCBI Taxonomy" id="108003"/>
    <lineage>
        <taxon>Bacteria</taxon>
        <taxon>Pseudomonadati</taxon>
        <taxon>Pseudomonadota</taxon>
        <taxon>Gammaproteobacteria</taxon>
        <taxon>Chromatiales</taxon>
        <taxon>Ectothiorhodospiraceae</taxon>
        <taxon>Thioalkalivibrio</taxon>
    </lineage>
</organism>
<proteinExistence type="predicted"/>
<evidence type="ECO:0000313" key="3">
    <source>
        <dbReference type="EMBL" id="OOG25391.1"/>
    </source>
</evidence>
<feature type="domain" description="Predicted pPIWI-associating nuclease" evidence="2">
    <location>
        <begin position="163"/>
        <end position="293"/>
    </location>
</feature>
<comment type="caution">
    <text evidence="3">The sequence shown here is derived from an EMBL/GenBank/DDBJ whole genome shotgun (WGS) entry which is preliminary data.</text>
</comment>
<accession>A0A1V3NK06</accession>
<evidence type="ECO:0000313" key="4">
    <source>
        <dbReference type="Proteomes" id="UP000189462"/>
    </source>
</evidence>
<evidence type="ECO:0000259" key="2">
    <source>
        <dbReference type="Pfam" id="PF18165"/>
    </source>
</evidence>
<dbReference type="AlphaFoldDB" id="A0A1V3NK06"/>
<dbReference type="Proteomes" id="UP000189462">
    <property type="component" value="Unassembled WGS sequence"/>
</dbReference>
<protein>
    <recommendedName>
        <fullName evidence="2">Predicted pPIWI-associating nuclease domain-containing protein</fullName>
    </recommendedName>
</protein>
<keyword evidence="4" id="KW-1185">Reference proteome</keyword>
<dbReference type="Pfam" id="PF18165">
    <property type="entry name" value="pP_pnuc_1"/>
    <property type="match status" value="1"/>
</dbReference>
<sequence>MAKRINISQLRSKFRQLENKRRQAVNKYNQAVRQYNQNVKRAAADTNRAINKYNQEVRAHNTRVRQNRARINAALSRFQSQQVTRYPAYRSSTQTLHESYTRLEARSKYEATDSVDSIFALSERENANSLETTSALLDNEYQGAGDESEDDLASTKIADELRKVEEDLHNRWLGALFSLNPRNPDAARHFCTSAREIFTRVLDTSAPDQQVRVAIPNCDLTPQGTPTRRSKIHFMLGRRSVENDALEEFVENDISNIVELFRVFNDGTHGSSGTFTLPQLFSIKRRVEDGILFLCSLSEA</sequence>
<reference evidence="3 4" key="1">
    <citation type="submission" date="2017-02" db="EMBL/GenBank/DDBJ databases">
        <title>Genomic diversity within the haloalkaliphilic genus Thioalkalivibrio.</title>
        <authorList>
            <person name="Ahn A.-C."/>
            <person name="Meier-Kolthoff J."/>
            <person name="Overmars L."/>
            <person name="Richter M."/>
            <person name="Woyke T."/>
            <person name="Sorokin D.Y."/>
            <person name="Muyzer G."/>
        </authorList>
    </citation>
    <scope>NUCLEOTIDE SEQUENCE [LARGE SCALE GENOMIC DNA]</scope>
    <source>
        <strain evidence="3 4">ALJD</strain>
    </source>
</reference>
<dbReference type="EMBL" id="MVBK01000038">
    <property type="protein sequence ID" value="OOG25391.1"/>
    <property type="molecule type" value="Genomic_DNA"/>
</dbReference>
<evidence type="ECO:0000256" key="1">
    <source>
        <dbReference type="SAM" id="Coils"/>
    </source>
</evidence>
<dbReference type="OrthoDB" id="1493084at2"/>
<name>A0A1V3NK06_9GAMM</name>
<gene>
    <name evidence="3" type="ORF">B1C78_06640</name>
</gene>
<dbReference type="RefSeq" id="WP_077278365.1">
    <property type="nucleotide sequence ID" value="NZ_MVBK01000038.1"/>
</dbReference>
<dbReference type="InterPro" id="IPR040556">
    <property type="entry name" value="pP_pnuc_1"/>
</dbReference>